<protein>
    <submittedName>
        <fullName evidence="2">Uncharacterized protein</fullName>
    </submittedName>
</protein>
<dbReference type="Proteomes" id="UP000291343">
    <property type="component" value="Unassembled WGS sequence"/>
</dbReference>
<dbReference type="EMBL" id="QKKF02033706">
    <property type="protein sequence ID" value="RZF33564.1"/>
    <property type="molecule type" value="Genomic_DNA"/>
</dbReference>
<gene>
    <name evidence="2" type="ORF">LSTR_LSTR008210</name>
</gene>
<accession>A0A482WJ82</accession>
<name>A0A482WJ82_LAOST</name>
<proteinExistence type="predicted"/>
<dbReference type="InParanoid" id="A0A482WJ82"/>
<comment type="caution">
    <text evidence="2">The sequence shown here is derived from an EMBL/GenBank/DDBJ whole genome shotgun (WGS) entry which is preliminary data.</text>
</comment>
<dbReference type="AlphaFoldDB" id="A0A482WJ82"/>
<keyword evidence="3" id="KW-1185">Reference proteome</keyword>
<evidence type="ECO:0000313" key="3">
    <source>
        <dbReference type="Proteomes" id="UP000291343"/>
    </source>
</evidence>
<reference evidence="2 3" key="1">
    <citation type="journal article" date="2017" name="Gigascience">
        <title>Genome sequence of the small brown planthopper, Laodelphax striatellus.</title>
        <authorList>
            <person name="Zhu J."/>
            <person name="Jiang F."/>
            <person name="Wang X."/>
            <person name="Yang P."/>
            <person name="Bao Y."/>
            <person name="Zhao W."/>
            <person name="Wang W."/>
            <person name="Lu H."/>
            <person name="Wang Q."/>
            <person name="Cui N."/>
            <person name="Li J."/>
            <person name="Chen X."/>
            <person name="Luo L."/>
            <person name="Yu J."/>
            <person name="Kang L."/>
            <person name="Cui F."/>
        </authorList>
    </citation>
    <scope>NUCLEOTIDE SEQUENCE [LARGE SCALE GENOMIC DNA]</scope>
    <source>
        <strain evidence="2">Lst14</strain>
    </source>
</reference>
<evidence type="ECO:0000256" key="1">
    <source>
        <dbReference type="SAM" id="MobiDB-lite"/>
    </source>
</evidence>
<organism evidence="2 3">
    <name type="scientific">Laodelphax striatellus</name>
    <name type="common">Small brown planthopper</name>
    <name type="synonym">Delphax striatella</name>
    <dbReference type="NCBI Taxonomy" id="195883"/>
    <lineage>
        <taxon>Eukaryota</taxon>
        <taxon>Metazoa</taxon>
        <taxon>Ecdysozoa</taxon>
        <taxon>Arthropoda</taxon>
        <taxon>Hexapoda</taxon>
        <taxon>Insecta</taxon>
        <taxon>Pterygota</taxon>
        <taxon>Neoptera</taxon>
        <taxon>Paraneoptera</taxon>
        <taxon>Hemiptera</taxon>
        <taxon>Auchenorrhyncha</taxon>
        <taxon>Fulgoroidea</taxon>
        <taxon>Delphacidae</taxon>
        <taxon>Criomorphinae</taxon>
        <taxon>Laodelphax</taxon>
    </lineage>
</organism>
<feature type="region of interest" description="Disordered" evidence="1">
    <location>
        <begin position="33"/>
        <end position="59"/>
    </location>
</feature>
<sequence length="325" mass="35111">MGRALAFQDAQCHLPSQQYCKAKPCLPGCKAPPPPSQQYNKGGALAPQDAQHHHPPPNQYCMGRAPAFQDAQHHLPSNNIAWVEPLPSRMHSTTPPPLTNCKGGPLPFQDEQHHLPLLSILQGRSPRLPGCTAPPSSLQQYCNGGESLSSQACTEPTPRTTILEGRSPCLSQGCTSLPPPTKQYCMVGALPPRNGQHHLLPPTILQGRSPSPRECTAPPPPPNNIAWARALAFQNARQHHLPPPTILQGGALASQDPARTTSLSQQYCKGEPLPPGCTAPPLPTIFAWVEPFAFQHAQHHLPLPQHIARAEPLPPRHAQHSGFGF</sequence>
<evidence type="ECO:0000313" key="2">
    <source>
        <dbReference type="EMBL" id="RZF33564.1"/>
    </source>
</evidence>